<evidence type="ECO:0000256" key="1">
    <source>
        <dbReference type="ARBA" id="ARBA00000185"/>
    </source>
</evidence>
<organism evidence="12 13">
    <name type="scientific">Necator americanus</name>
    <name type="common">Human hookworm</name>
    <dbReference type="NCBI Taxonomy" id="51031"/>
    <lineage>
        <taxon>Eukaryota</taxon>
        <taxon>Metazoa</taxon>
        <taxon>Ecdysozoa</taxon>
        <taxon>Nematoda</taxon>
        <taxon>Chromadorea</taxon>
        <taxon>Rhabditida</taxon>
        <taxon>Rhabditina</taxon>
        <taxon>Rhabditomorpha</taxon>
        <taxon>Strongyloidea</taxon>
        <taxon>Ancylostomatidae</taxon>
        <taxon>Bunostominae</taxon>
        <taxon>Necator</taxon>
    </lineage>
</organism>
<evidence type="ECO:0000256" key="3">
    <source>
        <dbReference type="ARBA" id="ARBA00011080"/>
    </source>
</evidence>
<dbReference type="InterPro" id="IPR050634">
    <property type="entry name" value="DNA_Topoisomerase_II"/>
</dbReference>
<feature type="domain" description="Topo IIA-type catalytic" evidence="11">
    <location>
        <begin position="59"/>
        <end position="494"/>
    </location>
</feature>
<sequence length="510" mass="58483">MAFEKRRSDDRKRWISERLRSVQSPEATQNGTSANEATFSEFVDHELFRYSLLDLKRSIPSVVDGLKPSQRKVMHTLLRRNSNKEIKVNQLAAAVALNEAYHHGEATLVTTIVRMAQDFVGMNNVCLLEPLGQFGTRHEGGDDAASSRYIYTCLKPITRLIFPAADDGLLNYLQEENQQVEPDWYCPVIPVVLVNGADGVATGWSTHVLSHSILEVIDNVRRLIDGDEIEKMIPSFSGFSGKIEEIGENSYEIRGKFKIIPSHRKNASNLSIEITELPVGEWTNRYKQNTLNDLQSRGLISGFKEYHTERGVRFVVELGRDFTARCRKTAGRHSELMKKFKLSTTITTKSMVLFDPYGHLKKYTSVADVMHEHFQVRKQKYKERKQYETKMLDAQKRRVENQLRFVEAIVSGDVRPSGKSMAELENELLSLGFEVDPMRIWKDKEGDLSYLTNLPLSRLTAEEIDKLKNQVETTRSKFEKTVQTSWQDLWIADLRALQREVDNSSRNALY</sequence>
<dbReference type="InterPro" id="IPR013758">
    <property type="entry name" value="Topo_IIA_A/C_ab"/>
</dbReference>
<dbReference type="InterPro" id="IPR013759">
    <property type="entry name" value="Topo_IIA_B_C"/>
</dbReference>
<evidence type="ECO:0000256" key="7">
    <source>
        <dbReference type="ARBA" id="ARBA00023029"/>
    </source>
</evidence>
<dbReference type="InterPro" id="IPR013757">
    <property type="entry name" value="Topo_IIA_A_a_sf"/>
</dbReference>
<name>A0ABR1D7D4_NECAM</name>
<dbReference type="EMBL" id="JAVFWL010000003">
    <property type="protein sequence ID" value="KAK6746421.1"/>
    <property type="molecule type" value="Genomic_DNA"/>
</dbReference>
<dbReference type="Gene3D" id="3.30.1360.40">
    <property type="match status" value="1"/>
</dbReference>
<dbReference type="InterPro" id="IPR001154">
    <property type="entry name" value="TopoII_euk"/>
</dbReference>
<keyword evidence="6" id="KW-0067">ATP-binding</keyword>
<dbReference type="Gene3D" id="3.40.50.670">
    <property type="match status" value="1"/>
</dbReference>
<evidence type="ECO:0000256" key="8">
    <source>
        <dbReference type="ARBA" id="ARBA00023125"/>
    </source>
</evidence>
<dbReference type="PANTHER" id="PTHR10169:SF38">
    <property type="entry name" value="DNA TOPOISOMERASE 2"/>
    <property type="match status" value="1"/>
</dbReference>
<accession>A0ABR1D7D4</accession>
<dbReference type="Gene3D" id="1.10.268.10">
    <property type="entry name" value="Topoisomerase, domain 3"/>
    <property type="match status" value="1"/>
</dbReference>
<evidence type="ECO:0000259" key="11">
    <source>
        <dbReference type="PROSITE" id="PS52040"/>
    </source>
</evidence>
<proteinExistence type="inferred from homology"/>
<dbReference type="Pfam" id="PF00521">
    <property type="entry name" value="DNA_topoisoIV"/>
    <property type="match status" value="1"/>
</dbReference>
<dbReference type="Gene3D" id="3.90.199.10">
    <property type="entry name" value="Topoisomerase II, domain 5"/>
    <property type="match status" value="1"/>
</dbReference>
<dbReference type="SMART" id="SM00434">
    <property type="entry name" value="TOP4c"/>
    <property type="match status" value="1"/>
</dbReference>
<evidence type="ECO:0000313" key="13">
    <source>
        <dbReference type="Proteomes" id="UP001303046"/>
    </source>
</evidence>
<dbReference type="InterPro" id="IPR002205">
    <property type="entry name" value="Topo_IIA_dom_A"/>
</dbReference>
<keyword evidence="8 10" id="KW-0238">DNA-binding</keyword>
<dbReference type="PRINTS" id="PR01158">
    <property type="entry name" value="TOPISMRASEII"/>
</dbReference>
<dbReference type="SUPFAM" id="SSF56719">
    <property type="entry name" value="Type II DNA topoisomerase"/>
    <property type="match status" value="1"/>
</dbReference>
<keyword evidence="13" id="KW-1185">Reference proteome</keyword>
<keyword evidence="9 10" id="KW-0413">Isomerase</keyword>
<keyword evidence="7 10" id="KW-0799">Topoisomerase</keyword>
<evidence type="ECO:0000313" key="12">
    <source>
        <dbReference type="EMBL" id="KAK6746421.1"/>
    </source>
</evidence>
<dbReference type="PANTHER" id="PTHR10169">
    <property type="entry name" value="DNA TOPOISOMERASE/GYRASE"/>
    <property type="match status" value="1"/>
</dbReference>
<comment type="cofactor">
    <cofactor evidence="2">
        <name>Mg(2+)</name>
        <dbReference type="ChEBI" id="CHEBI:18420"/>
    </cofactor>
</comment>
<comment type="similarity">
    <text evidence="3">Belongs to the type II topoisomerase family.</text>
</comment>
<feature type="active site" description="O-(5'-phospho-DNA)-tyrosine intermediate" evidence="10">
    <location>
        <position position="149"/>
    </location>
</feature>
<evidence type="ECO:0000256" key="6">
    <source>
        <dbReference type="ARBA" id="ARBA00022840"/>
    </source>
</evidence>
<dbReference type="EC" id="5.6.2.2" evidence="4"/>
<keyword evidence="5" id="KW-0547">Nucleotide-binding</keyword>
<dbReference type="PROSITE" id="PS52040">
    <property type="entry name" value="TOPO_IIA"/>
    <property type="match status" value="1"/>
</dbReference>
<evidence type="ECO:0000256" key="10">
    <source>
        <dbReference type="PROSITE-ProRule" id="PRU01384"/>
    </source>
</evidence>
<comment type="catalytic activity">
    <reaction evidence="1 10">
        <text>ATP-dependent breakage, passage and rejoining of double-stranded DNA.</text>
        <dbReference type="EC" id="5.6.2.2"/>
    </reaction>
</comment>
<evidence type="ECO:0000256" key="2">
    <source>
        <dbReference type="ARBA" id="ARBA00001946"/>
    </source>
</evidence>
<evidence type="ECO:0000256" key="5">
    <source>
        <dbReference type="ARBA" id="ARBA00022741"/>
    </source>
</evidence>
<reference evidence="12 13" key="1">
    <citation type="submission" date="2023-08" db="EMBL/GenBank/DDBJ databases">
        <title>A Necator americanus chromosomal reference genome.</title>
        <authorList>
            <person name="Ilik V."/>
            <person name="Petrzelkova K.J."/>
            <person name="Pardy F."/>
            <person name="Fuh T."/>
            <person name="Niatou-Singa F.S."/>
            <person name="Gouil Q."/>
            <person name="Baker L."/>
            <person name="Ritchie M.E."/>
            <person name="Jex A.R."/>
            <person name="Gazzola D."/>
            <person name="Li H."/>
            <person name="Toshio Fujiwara R."/>
            <person name="Zhan B."/>
            <person name="Aroian R.V."/>
            <person name="Pafco B."/>
            <person name="Schwarz E.M."/>
        </authorList>
    </citation>
    <scope>NUCLEOTIDE SEQUENCE [LARGE SCALE GENOMIC DNA]</scope>
    <source>
        <strain evidence="12 13">Aroian</strain>
        <tissue evidence="12">Whole animal</tissue>
    </source>
</reference>
<evidence type="ECO:0000256" key="9">
    <source>
        <dbReference type="ARBA" id="ARBA00023235"/>
    </source>
</evidence>
<protein>
    <recommendedName>
        <fullName evidence="4">DNA topoisomerase (ATP-hydrolyzing)</fullName>
        <ecNumber evidence="4">5.6.2.2</ecNumber>
    </recommendedName>
</protein>
<dbReference type="InterPro" id="IPR013760">
    <property type="entry name" value="Topo_IIA-like_dom_sf"/>
</dbReference>
<gene>
    <name evidence="12" type="primary">Necator_chrIII.g13259</name>
    <name evidence="12" type="ORF">RB195_012492</name>
</gene>
<comment type="caution">
    <text evidence="12">The sequence shown here is derived from an EMBL/GenBank/DDBJ whole genome shotgun (WGS) entry which is preliminary data.</text>
</comment>
<evidence type="ECO:0000256" key="4">
    <source>
        <dbReference type="ARBA" id="ARBA00012895"/>
    </source>
</evidence>
<dbReference type="Proteomes" id="UP001303046">
    <property type="component" value="Unassembled WGS sequence"/>
</dbReference>